<dbReference type="Proteomes" id="UP000037751">
    <property type="component" value="Unassembled WGS sequence"/>
</dbReference>
<dbReference type="InterPro" id="IPR048281">
    <property type="entry name" value="COA6_fun"/>
</dbReference>
<comment type="caution">
    <text evidence="6">The sequence shown here is derived from an EMBL/GenBank/DDBJ whole genome shotgun (WGS) entry which is preliminary data.</text>
</comment>
<organism evidence="6 7">
    <name type="scientific">Malassezia pachydermatis</name>
    <dbReference type="NCBI Taxonomy" id="77020"/>
    <lineage>
        <taxon>Eukaryota</taxon>
        <taxon>Fungi</taxon>
        <taxon>Dikarya</taxon>
        <taxon>Basidiomycota</taxon>
        <taxon>Ustilaginomycotina</taxon>
        <taxon>Malasseziomycetes</taxon>
        <taxon>Malasseziales</taxon>
        <taxon>Malasseziaceae</taxon>
        <taxon>Malassezia</taxon>
    </lineage>
</organism>
<proteinExistence type="inferred from homology"/>
<dbReference type="STRING" id="77020.A0A0M8MUH3"/>
<evidence type="ECO:0000256" key="4">
    <source>
        <dbReference type="ARBA" id="ARBA00023157"/>
    </source>
</evidence>
<keyword evidence="4" id="KW-1015">Disulfide bond</keyword>
<evidence type="ECO:0000256" key="5">
    <source>
        <dbReference type="SAM" id="MobiDB-lite"/>
    </source>
</evidence>
<accession>A0A0M8MUH3</accession>
<evidence type="ECO:0000256" key="1">
    <source>
        <dbReference type="ARBA" id="ARBA00004173"/>
    </source>
</evidence>
<dbReference type="EMBL" id="LGAV01000003">
    <property type="protein sequence ID" value="KOS14584.1"/>
    <property type="molecule type" value="Genomic_DNA"/>
</dbReference>
<evidence type="ECO:0000313" key="7">
    <source>
        <dbReference type="Proteomes" id="UP000037751"/>
    </source>
</evidence>
<feature type="region of interest" description="Disordered" evidence="5">
    <location>
        <begin position="35"/>
        <end position="65"/>
    </location>
</feature>
<keyword evidence="7" id="KW-1185">Reference proteome</keyword>
<evidence type="ECO:0000256" key="2">
    <source>
        <dbReference type="ARBA" id="ARBA00006425"/>
    </source>
</evidence>
<dbReference type="RefSeq" id="XP_017992216.1">
    <property type="nucleotide sequence ID" value="XM_018135411.1"/>
</dbReference>
<sequence length="126" mass="14474">MSNVAPTRSNRQRCWDNRDLYYACLAKNSILVPPGTDMSDTKGPLGQGKFAEPSRSAAERAKIAEEERRTDPCVTERNAYEGSCAHSWVRCWPTNRLIDYFNKRRVLEERQKTFYADAEARVAARK</sequence>
<reference evidence="6 7" key="1">
    <citation type="submission" date="2015-07" db="EMBL/GenBank/DDBJ databases">
        <title>Draft Genome Sequence of Malassezia furfur CBS1878 and Malassezia pachydermatis CBS1879.</title>
        <authorList>
            <person name="Triana S."/>
            <person name="Ohm R."/>
            <person name="Gonzalez A."/>
            <person name="DeCock H."/>
            <person name="Restrepo S."/>
            <person name="Celis A."/>
        </authorList>
    </citation>
    <scope>NUCLEOTIDE SEQUENCE [LARGE SCALE GENOMIC DNA]</scope>
    <source>
        <strain evidence="6 7">CBS 1879</strain>
    </source>
</reference>
<keyword evidence="3" id="KW-0496">Mitochondrion</keyword>
<dbReference type="OrthoDB" id="5545577at2759"/>
<dbReference type="GO" id="GO:0005739">
    <property type="term" value="C:mitochondrion"/>
    <property type="evidence" value="ECO:0007669"/>
    <property type="project" value="UniProtKB-SubCell"/>
</dbReference>
<name>A0A0M8MUH3_9BASI</name>
<dbReference type="AlphaFoldDB" id="A0A0M8MUH3"/>
<dbReference type="Pfam" id="PF02297">
    <property type="entry name" value="COX6B"/>
    <property type="match status" value="1"/>
</dbReference>
<comment type="subcellular location">
    <subcellularLocation>
        <location evidence="1">Mitochondrion</location>
    </subcellularLocation>
</comment>
<gene>
    <name evidence="6" type="ORF">Malapachy_0899</name>
</gene>
<dbReference type="InterPro" id="IPR048280">
    <property type="entry name" value="COX6B-like"/>
</dbReference>
<evidence type="ECO:0000313" key="6">
    <source>
        <dbReference type="EMBL" id="KOS14584.1"/>
    </source>
</evidence>
<comment type="similarity">
    <text evidence="2">Belongs to the cytochrome c oxidase subunit 6B family.</text>
</comment>
<protein>
    <submittedName>
        <fullName evidence="6">Cytochrome c subunit vib</fullName>
    </submittedName>
</protein>
<dbReference type="PANTHER" id="PTHR47677:SF1">
    <property type="entry name" value="CYTOCHROME C OXIDASE ASSEMBLY FACTOR 6"/>
    <property type="match status" value="1"/>
</dbReference>
<dbReference type="GeneID" id="28727286"/>
<dbReference type="Gene3D" id="1.10.10.140">
    <property type="entry name" value="Cytochrome c oxidase, subunit VIb"/>
    <property type="match status" value="1"/>
</dbReference>
<evidence type="ECO:0000256" key="3">
    <source>
        <dbReference type="ARBA" id="ARBA00023128"/>
    </source>
</evidence>
<dbReference type="VEuPathDB" id="FungiDB:Malapachy_0899"/>
<dbReference type="InterPro" id="IPR036549">
    <property type="entry name" value="CX6/COA6-like_sf"/>
</dbReference>
<dbReference type="PANTHER" id="PTHR47677">
    <property type="entry name" value="CYTOCHROME C OXIDASE ASSEMBLY FACTOR 6"/>
    <property type="match status" value="1"/>
</dbReference>